<dbReference type="Proteomes" id="UP001057452">
    <property type="component" value="Chromosome 18"/>
</dbReference>
<evidence type="ECO:0000313" key="2">
    <source>
        <dbReference type="Proteomes" id="UP001057452"/>
    </source>
</evidence>
<gene>
    <name evidence="1" type="ORF">KUCAC02_000805</name>
</gene>
<proteinExistence type="predicted"/>
<name>A0ACB9W7H6_CHAAC</name>
<accession>A0ACB9W7H6</accession>
<evidence type="ECO:0000313" key="1">
    <source>
        <dbReference type="EMBL" id="KAI4808759.1"/>
    </source>
</evidence>
<dbReference type="EMBL" id="CM043802">
    <property type="protein sequence ID" value="KAI4808759.1"/>
    <property type="molecule type" value="Genomic_DNA"/>
</dbReference>
<sequence length="431" mass="48907">MWMQSEDIAESESDETVVCLLKMRETFSARSWKFRGDEANQRLSELEEASNQLLKEINVLEMHAEALAVKVTRENKVLKRKSQMMMPLIPELPENFDGLTFDQETDPAVNGEDVLDLGEETLLQSQASIADEFTEMSQKLELEQGLRQHAEVFAHQMLVQQEAAHSECVTPQSSDTGLQLQRALEQISSISSALCDIQRLYQEQVEPSQGAGDERGIVSELQNLRAELESSEEQRKTLVTQLSEANGTVTQLREEVKHTLDLLRSRRKEGASKADQNKAEPVDMKTRAVDEMMERIKKGIILRPIMRVQEDDSAWTDQKSENRKSAILELKGMLDIMKHQKLRRVPSRRGMGRNVGEAELLQVLQRRRRAMGDQQDQTQEPQTGAQCVPAAGDCPWAGESSRAPVLRRLKQNREKRDSRIRASALILGHEN</sequence>
<keyword evidence="2" id="KW-1185">Reference proteome</keyword>
<comment type="caution">
    <text evidence="1">The sequence shown here is derived from an EMBL/GenBank/DDBJ whole genome shotgun (WGS) entry which is preliminary data.</text>
</comment>
<organism evidence="1 2">
    <name type="scientific">Chaenocephalus aceratus</name>
    <name type="common">Blackfin icefish</name>
    <name type="synonym">Chaenichthys aceratus</name>
    <dbReference type="NCBI Taxonomy" id="36190"/>
    <lineage>
        <taxon>Eukaryota</taxon>
        <taxon>Metazoa</taxon>
        <taxon>Chordata</taxon>
        <taxon>Craniata</taxon>
        <taxon>Vertebrata</taxon>
        <taxon>Euteleostomi</taxon>
        <taxon>Actinopterygii</taxon>
        <taxon>Neopterygii</taxon>
        <taxon>Teleostei</taxon>
        <taxon>Neoteleostei</taxon>
        <taxon>Acanthomorphata</taxon>
        <taxon>Eupercaria</taxon>
        <taxon>Perciformes</taxon>
        <taxon>Notothenioidei</taxon>
        <taxon>Channichthyidae</taxon>
        <taxon>Chaenocephalus</taxon>
    </lineage>
</organism>
<reference evidence="1" key="1">
    <citation type="submission" date="2022-05" db="EMBL/GenBank/DDBJ databases">
        <title>Chromosome-level genome of Chaenocephalus aceratus.</title>
        <authorList>
            <person name="Park H."/>
        </authorList>
    </citation>
    <scope>NUCLEOTIDE SEQUENCE</scope>
    <source>
        <strain evidence="1">KU_202001</strain>
    </source>
</reference>
<protein>
    <submittedName>
        <fullName evidence="1">Uncharacterized protein</fullName>
    </submittedName>
</protein>